<sequence>MTSSLTYAPRSPDCLGSPALLRSALTVESVSPPNDVCGARLIPLCPHLQRERERKRERFTKGAVYELLMQKYDSQGSEQGKQPRNYRSSLTASRRGDVKAHTPLVMLLHYVNPFIVEGHKVMEGDQGSRIQRKSTQLEGNDGQLTAAW</sequence>
<comment type="caution">
    <text evidence="2">The sequence shown here is derived from an EMBL/GenBank/DDBJ whole genome shotgun (WGS) entry which is preliminary data.</text>
</comment>
<accession>A0AAV9QU31</accession>
<evidence type="ECO:0000313" key="2">
    <source>
        <dbReference type="EMBL" id="KAK5601001.1"/>
    </source>
</evidence>
<feature type="region of interest" description="Disordered" evidence="1">
    <location>
        <begin position="72"/>
        <end position="95"/>
    </location>
</feature>
<feature type="compositionally biased region" description="Polar residues" evidence="1">
    <location>
        <begin position="72"/>
        <end position="92"/>
    </location>
</feature>
<organism evidence="2 3">
    <name type="scientific">Crenichthys baileyi</name>
    <name type="common">White River springfish</name>
    <dbReference type="NCBI Taxonomy" id="28760"/>
    <lineage>
        <taxon>Eukaryota</taxon>
        <taxon>Metazoa</taxon>
        <taxon>Chordata</taxon>
        <taxon>Craniata</taxon>
        <taxon>Vertebrata</taxon>
        <taxon>Euteleostomi</taxon>
        <taxon>Actinopterygii</taxon>
        <taxon>Neopterygii</taxon>
        <taxon>Teleostei</taxon>
        <taxon>Neoteleostei</taxon>
        <taxon>Acanthomorphata</taxon>
        <taxon>Ovalentaria</taxon>
        <taxon>Atherinomorphae</taxon>
        <taxon>Cyprinodontiformes</taxon>
        <taxon>Goodeidae</taxon>
        <taxon>Crenichthys</taxon>
    </lineage>
</organism>
<name>A0AAV9QU31_9TELE</name>
<gene>
    <name evidence="2" type="ORF">CRENBAI_005636</name>
</gene>
<reference evidence="2 3" key="1">
    <citation type="submission" date="2021-06" db="EMBL/GenBank/DDBJ databases">
        <authorList>
            <person name="Palmer J.M."/>
        </authorList>
    </citation>
    <scope>NUCLEOTIDE SEQUENCE [LARGE SCALE GENOMIC DNA]</scope>
    <source>
        <strain evidence="2 3">MEX-2019</strain>
        <tissue evidence="2">Muscle</tissue>
    </source>
</reference>
<dbReference type="AlphaFoldDB" id="A0AAV9QU31"/>
<protein>
    <submittedName>
        <fullName evidence="2">Uncharacterized protein</fullName>
    </submittedName>
</protein>
<keyword evidence="3" id="KW-1185">Reference proteome</keyword>
<evidence type="ECO:0000256" key="1">
    <source>
        <dbReference type="SAM" id="MobiDB-lite"/>
    </source>
</evidence>
<dbReference type="EMBL" id="JAHHUM010002731">
    <property type="protein sequence ID" value="KAK5601001.1"/>
    <property type="molecule type" value="Genomic_DNA"/>
</dbReference>
<proteinExistence type="predicted"/>
<dbReference type="Proteomes" id="UP001311232">
    <property type="component" value="Unassembled WGS sequence"/>
</dbReference>
<feature type="region of interest" description="Disordered" evidence="1">
    <location>
        <begin position="126"/>
        <end position="148"/>
    </location>
</feature>
<evidence type="ECO:0000313" key="3">
    <source>
        <dbReference type="Proteomes" id="UP001311232"/>
    </source>
</evidence>